<dbReference type="InterPro" id="IPR013767">
    <property type="entry name" value="PAS_fold"/>
</dbReference>
<protein>
    <recommendedName>
        <fullName evidence="2">histidine kinase</fullName>
        <ecNumber evidence="2">2.7.13.3</ecNumber>
    </recommendedName>
</protein>
<feature type="domain" description="Histidine kinase" evidence="10">
    <location>
        <begin position="518"/>
        <end position="728"/>
    </location>
</feature>
<evidence type="ECO:0000256" key="2">
    <source>
        <dbReference type="ARBA" id="ARBA00012438"/>
    </source>
</evidence>
<dbReference type="Gene3D" id="3.30.565.10">
    <property type="entry name" value="Histidine kinase-like ATPase, C-terminal domain"/>
    <property type="match status" value="1"/>
</dbReference>
<dbReference type="InterPro" id="IPR036097">
    <property type="entry name" value="HisK_dim/P_sf"/>
</dbReference>
<comment type="caution">
    <text evidence="13">The sequence shown here is derived from an EMBL/GenBank/DDBJ whole genome shotgun (WGS) entry which is preliminary data.</text>
</comment>
<evidence type="ECO:0000313" key="14">
    <source>
        <dbReference type="Proteomes" id="UP000179242"/>
    </source>
</evidence>
<accession>A0A1F4U5U2</accession>
<dbReference type="PRINTS" id="PR00344">
    <property type="entry name" value="BCTRLSENSOR"/>
</dbReference>
<dbReference type="AlphaFoldDB" id="A0A1F4U5U2"/>
<proteinExistence type="predicted"/>
<keyword evidence="8" id="KW-0902">Two-component regulatory system</keyword>
<keyword evidence="9" id="KW-0812">Transmembrane</keyword>
<dbReference type="GO" id="GO:0000155">
    <property type="term" value="F:phosphorelay sensor kinase activity"/>
    <property type="evidence" value="ECO:0007669"/>
    <property type="project" value="InterPro"/>
</dbReference>
<dbReference type="CDD" id="cd00075">
    <property type="entry name" value="HATPase"/>
    <property type="match status" value="1"/>
</dbReference>
<evidence type="ECO:0000256" key="1">
    <source>
        <dbReference type="ARBA" id="ARBA00000085"/>
    </source>
</evidence>
<evidence type="ECO:0000259" key="11">
    <source>
        <dbReference type="PROSITE" id="PS50112"/>
    </source>
</evidence>
<evidence type="ECO:0000256" key="6">
    <source>
        <dbReference type="ARBA" id="ARBA00022777"/>
    </source>
</evidence>
<dbReference type="InterPro" id="IPR004358">
    <property type="entry name" value="Sig_transdc_His_kin-like_C"/>
</dbReference>
<keyword evidence="5" id="KW-0547">Nucleotide-binding</keyword>
<dbReference type="SUPFAM" id="SSF47384">
    <property type="entry name" value="Homodimeric domain of signal transducing histidine kinase"/>
    <property type="match status" value="1"/>
</dbReference>
<evidence type="ECO:0000256" key="4">
    <source>
        <dbReference type="ARBA" id="ARBA00022679"/>
    </source>
</evidence>
<dbReference type="Pfam" id="PF00989">
    <property type="entry name" value="PAS"/>
    <property type="match status" value="1"/>
</dbReference>
<evidence type="ECO:0000256" key="7">
    <source>
        <dbReference type="ARBA" id="ARBA00022840"/>
    </source>
</evidence>
<dbReference type="Pfam" id="PF02518">
    <property type="entry name" value="HATPase_c"/>
    <property type="match status" value="1"/>
</dbReference>
<feature type="domain" description="PAS" evidence="11">
    <location>
        <begin position="356"/>
        <end position="419"/>
    </location>
</feature>
<dbReference type="Pfam" id="PF13426">
    <property type="entry name" value="PAS_9"/>
    <property type="match status" value="1"/>
</dbReference>
<dbReference type="SMART" id="SM00086">
    <property type="entry name" value="PAC"/>
    <property type="match status" value="2"/>
</dbReference>
<evidence type="ECO:0000256" key="3">
    <source>
        <dbReference type="ARBA" id="ARBA00022553"/>
    </source>
</evidence>
<feature type="transmembrane region" description="Helical" evidence="9">
    <location>
        <begin position="26"/>
        <end position="46"/>
    </location>
</feature>
<keyword evidence="9" id="KW-1133">Transmembrane helix</keyword>
<reference evidence="13 14" key="1">
    <citation type="journal article" date="2016" name="Nat. Commun.">
        <title>Thousands of microbial genomes shed light on interconnected biogeochemical processes in an aquifer system.</title>
        <authorList>
            <person name="Anantharaman K."/>
            <person name="Brown C.T."/>
            <person name="Hug L.A."/>
            <person name="Sharon I."/>
            <person name="Castelle C.J."/>
            <person name="Probst A.J."/>
            <person name="Thomas B.C."/>
            <person name="Singh A."/>
            <person name="Wilkins M.J."/>
            <person name="Karaoz U."/>
            <person name="Brodie E.L."/>
            <person name="Williams K.H."/>
            <person name="Hubbard S.S."/>
            <person name="Banfield J.F."/>
        </authorList>
    </citation>
    <scope>NUCLEOTIDE SEQUENCE [LARGE SCALE GENOMIC DNA]</scope>
</reference>
<evidence type="ECO:0000313" key="13">
    <source>
        <dbReference type="EMBL" id="OGC40324.1"/>
    </source>
</evidence>
<keyword evidence="9" id="KW-0472">Membrane</keyword>
<dbReference type="InterPro" id="IPR003661">
    <property type="entry name" value="HisK_dim/P_dom"/>
</dbReference>
<feature type="domain" description="PAC" evidence="12">
    <location>
        <begin position="430"/>
        <end position="480"/>
    </location>
</feature>
<dbReference type="InterPro" id="IPR036890">
    <property type="entry name" value="HATPase_C_sf"/>
</dbReference>
<dbReference type="NCBIfam" id="TIGR00229">
    <property type="entry name" value="sensory_box"/>
    <property type="match status" value="2"/>
</dbReference>
<gene>
    <name evidence="13" type="ORF">A2438_03525</name>
</gene>
<dbReference type="PANTHER" id="PTHR43065:SF10">
    <property type="entry name" value="PEROXIDE STRESS-ACTIVATED HISTIDINE KINASE MAK3"/>
    <property type="match status" value="1"/>
</dbReference>
<dbReference type="SMART" id="SM00387">
    <property type="entry name" value="HATPase_c"/>
    <property type="match status" value="1"/>
</dbReference>
<comment type="catalytic activity">
    <reaction evidence="1">
        <text>ATP + protein L-histidine = ADP + protein N-phospho-L-histidine.</text>
        <dbReference type="EC" id="2.7.13.3"/>
    </reaction>
</comment>
<evidence type="ECO:0000256" key="5">
    <source>
        <dbReference type="ARBA" id="ARBA00022741"/>
    </source>
</evidence>
<evidence type="ECO:0000259" key="10">
    <source>
        <dbReference type="PROSITE" id="PS50109"/>
    </source>
</evidence>
<dbReference type="GO" id="GO:0006355">
    <property type="term" value="P:regulation of DNA-templated transcription"/>
    <property type="evidence" value="ECO:0007669"/>
    <property type="project" value="InterPro"/>
</dbReference>
<keyword evidence="3" id="KW-0597">Phosphoprotein</keyword>
<dbReference type="SMART" id="SM00091">
    <property type="entry name" value="PAS"/>
    <property type="match status" value="2"/>
</dbReference>
<dbReference type="EMBL" id="MEUJ01000004">
    <property type="protein sequence ID" value="OGC40324.1"/>
    <property type="molecule type" value="Genomic_DNA"/>
</dbReference>
<dbReference type="PANTHER" id="PTHR43065">
    <property type="entry name" value="SENSOR HISTIDINE KINASE"/>
    <property type="match status" value="1"/>
</dbReference>
<dbReference type="PROSITE" id="PS50109">
    <property type="entry name" value="HIS_KIN"/>
    <property type="match status" value="1"/>
</dbReference>
<feature type="transmembrane region" description="Helical" evidence="9">
    <location>
        <begin position="202"/>
        <end position="222"/>
    </location>
</feature>
<dbReference type="Proteomes" id="UP000179242">
    <property type="component" value="Unassembled WGS sequence"/>
</dbReference>
<dbReference type="CDD" id="cd00082">
    <property type="entry name" value="HisKA"/>
    <property type="match status" value="1"/>
</dbReference>
<feature type="transmembrane region" description="Helical" evidence="9">
    <location>
        <begin position="130"/>
        <end position="148"/>
    </location>
</feature>
<dbReference type="CDD" id="cd00130">
    <property type="entry name" value="PAS"/>
    <property type="match status" value="2"/>
</dbReference>
<dbReference type="PROSITE" id="PS50113">
    <property type="entry name" value="PAC"/>
    <property type="match status" value="2"/>
</dbReference>
<feature type="domain" description="PAC" evidence="12">
    <location>
        <begin position="303"/>
        <end position="355"/>
    </location>
</feature>
<evidence type="ECO:0000256" key="9">
    <source>
        <dbReference type="SAM" id="Phobius"/>
    </source>
</evidence>
<dbReference type="InterPro" id="IPR035965">
    <property type="entry name" value="PAS-like_dom_sf"/>
</dbReference>
<feature type="transmembrane region" description="Helical" evidence="9">
    <location>
        <begin position="106"/>
        <end position="124"/>
    </location>
</feature>
<sequence>MFILINTATILFCLINLFLSRVNPGLMLMAPLTAVLFALFSAGLLLEKFGNIRFGAKIGARVLISAVLLLAVIDVFFGAINLSYLEALLVVMLSVSVLAKKLPGQIFSSLVLFFSSLFLISYVYGVAFVSFFPAVFFLFISTGILLEEKNSFFQLWLRSFSPFSVFTKWMIPFSLSIIFLAEFIDIIFFASYGGNADPKLHALFHTLSFVGLAFFTVILIFFSFKKVEDKLYETQGELSSLLSAIPDIVMRVDKNKFYVWANDAGYAFFGKDVIGKEASYYFEETQDTYDKVSSVFKGGEDTVYVESWQRRSDGKRRLLAWWCRSLRDEKGEIMGAISTARDITEQKQQQKELRASREQLAKIFDLSPEAITITSQKEGFLYNANKAAEEMFGFTRAEGVGRTIFDLNIWVDPSERAKMVRAAVAKKVSVTSEVKMRKKTGEAFPALISMIPIEDREEKLLLTVTRDISIYKKAQEILERDNEMFKRMVEKEAKKIFEMEKKLALSRRLSDLGTLATGIAHELRNPLGVISTATYNIKVKNSNPELIGHLQNIEKKVFESNRIISNLLGYAKPKELELVRIDISRETKNLLDVYANKYAEEKVIIDFLDKLKPETFIYVDRTQFVELLSNLVGNSFDACREKGGRILVKLDADRDANELVLSVEDNGEGMDKKDLEKAFDPFFSTKKEGMGLGLSICRQIVDQHGGKTYLQSERGKGTTVTVRFLLDADRKI</sequence>
<dbReference type="GO" id="GO:0005524">
    <property type="term" value="F:ATP binding"/>
    <property type="evidence" value="ECO:0007669"/>
    <property type="project" value="UniProtKB-KW"/>
</dbReference>
<dbReference type="Gene3D" id="3.30.450.20">
    <property type="entry name" value="PAS domain"/>
    <property type="match status" value="2"/>
</dbReference>
<dbReference type="InterPro" id="IPR001610">
    <property type="entry name" value="PAC"/>
</dbReference>
<evidence type="ECO:0000256" key="8">
    <source>
        <dbReference type="ARBA" id="ARBA00023012"/>
    </source>
</evidence>
<dbReference type="SUPFAM" id="SSF55874">
    <property type="entry name" value="ATPase domain of HSP90 chaperone/DNA topoisomerase II/histidine kinase"/>
    <property type="match status" value="1"/>
</dbReference>
<keyword evidence="4" id="KW-0808">Transferase</keyword>
<feature type="transmembrane region" description="Helical" evidence="9">
    <location>
        <begin position="169"/>
        <end position="190"/>
    </location>
</feature>
<dbReference type="Gene3D" id="1.10.287.130">
    <property type="match status" value="1"/>
</dbReference>
<dbReference type="InterPro" id="IPR000700">
    <property type="entry name" value="PAS-assoc_C"/>
</dbReference>
<dbReference type="InterPro" id="IPR003594">
    <property type="entry name" value="HATPase_dom"/>
</dbReference>
<dbReference type="SUPFAM" id="SSF55785">
    <property type="entry name" value="PYP-like sensor domain (PAS domain)"/>
    <property type="match status" value="2"/>
</dbReference>
<dbReference type="PROSITE" id="PS50112">
    <property type="entry name" value="PAS"/>
    <property type="match status" value="1"/>
</dbReference>
<keyword evidence="6" id="KW-0418">Kinase</keyword>
<keyword evidence="7" id="KW-0067">ATP-binding</keyword>
<evidence type="ECO:0000259" key="12">
    <source>
        <dbReference type="PROSITE" id="PS50113"/>
    </source>
</evidence>
<name>A0A1F4U5U2_UNCSA</name>
<feature type="transmembrane region" description="Helical" evidence="9">
    <location>
        <begin position="58"/>
        <end position="77"/>
    </location>
</feature>
<dbReference type="InterPro" id="IPR000014">
    <property type="entry name" value="PAS"/>
</dbReference>
<organism evidence="13 14">
    <name type="scientific">candidate division WOR-1 bacterium RIFOXYC2_FULL_46_14</name>
    <dbReference type="NCBI Taxonomy" id="1802587"/>
    <lineage>
        <taxon>Bacteria</taxon>
        <taxon>Bacillati</taxon>
        <taxon>Saganbacteria</taxon>
    </lineage>
</organism>
<dbReference type="InterPro" id="IPR005467">
    <property type="entry name" value="His_kinase_dom"/>
</dbReference>
<dbReference type="EC" id="2.7.13.3" evidence="2"/>